<dbReference type="SUPFAM" id="SSF52402">
    <property type="entry name" value="Adenine nucleotide alpha hydrolases-like"/>
    <property type="match status" value="2"/>
</dbReference>
<dbReference type="InterPro" id="IPR006016">
    <property type="entry name" value="UspA"/>
</dbReference>
<name>A0ABW5ASQ4_9FLAO</name>
<keyword evidence="4" id="KW-1185">Reference proteome</keyword>
<dbReference type="InterPro" id="IPR006015">
    <property type="entry name" value="Universal_stress_UspA"/>
</dbReference>
<evidence type="ECO:0000313" key="4">
    <source>
        <dbReference type="Proteomes" id="UP001597344"/>
    </source>
</evidence>
<dbReference type="EMBL" id="JBHUHY010000002">
    <property type="protein sequence ID" value="MFD2185235.1"/>
    <property type="molecule type" value="Genomic_DNA"/>
</dbReference>
<evidence type="ECO:0000256" key="1">
    <source>
        <dbReference type="ARBA" id="ARBA00008791"/>
    </source>
</evidence>
<dbReference type="Proteomes" id="UP001597344">
    <property type="component" value="Unassembled WGS sequence"/>
</dbReference>
<evidence type="ECO:0000259" key="2">
    <source>
        <dbReference type="Pfam" id="PF00582"/>
    </source>
</evidence>
<protein>
    <submittedName>
        <fullName evidence="3">Universal stress protein</fullName>
    </submittedName>
</protein>
<dbReference type="CDD" id="cd00293">
    <property type="entry name" value="USP-like"/>
    <property type="match status" value="1"/>
</dbReference>
<accession>A0ABW5ASQ4</accession>
<dbReference type="Gene3D" id="3.40.50.12370">
    <property type="match status" value="1"/>
</dbReference>
<reference evidence="4" key="1">
    <citation type="journal article" date="2019" name="Int. J. Syst. Evol. Microbiol.">
        <title>The Global Catalogue of Microorganisms (GCM) 10K type strain sequencing project: providing services to taxonomists for standard genome sequencing and annotation.</title>
        <authorList>
            <consortium name="The Broad Institute Genomics Platform"/>
            <consortium name="The Broad Institute Genome Sequencing Center for Infectious Disease"/>
            <person name="Wu L."/>
            <person name="Ma J."/>
        </authorList>
    </citation>
    <scope>NUCLEOTIDE SEQUENCE [LARGE SCALE GENOMIC DNA]</scope>
    <source>
        <strain evidence="4">DT92</strain>
    </source>
</reference>
<sequence>MKNILVPIDFSNNALKAIEYGKIIFQKEPCTFFLLNVYISNQSRLLGDEYNDEWIEEMSKDSLTELNHFIHEIRESSKNDLHKFLPVSDSSTLEAAITSVVSSKNIDMIIMGTKGAESAQEIFLGSNTVKVINRVSNCPVLVVPKNYAVKAPQNIVFSTNFKRKFFNQELTTLIEIAKQHQCKINIARVMQEEYLTETQQSNKANLKLLLSGLDYIFCKIDIESDETDALRDFILQSQGDMICLINHKYNFFQKLTQENVVKKISFDSPSPILILPEIEA</sequence>
<feature type="domain" description="UspA" evidence="2">
    <location>
        <begin position="1"/>
        <end position="144"/>
    </location>
</feature>
<dbReference type="RefSeq" id="WP_378318187.1">
    <property type="nucleotide sequence ID" value="NZ_JBHUHY010000002.1"/>
</dbReference>
<dbReference type="PRINTS" id="PR01438">
    <property type="entry name" value="UNVRSLSTRESS"/>
</dbReference>
<comment type="caution">
    <text evidence="3">The sequence shown here is derived from an EMBL/GenBank/DDBJ whole genome shotgun (WGS) entry which is preliminary data.</text>
</comment>
<proteinExistence type="inferred from homology"/>
<evidence type="ECO:0000313" key="3">
    <source>
        <dbReference type="EMBL" id="MFD2185235.1"/>
    </source>
</evidence>
<comment type="similarity">
    <text evidence="1">Belongs to the universal stress protein A family.</text>
</comment>
<dbReference type="PANTHER" id="PTHR46268:SF6">
    <property type="entry name" value="UNIVERSAL STRESS PROTEIN UP12"/>
    <property type="match status" value="1"/>
</dbReference>
<dbReference type="Pfam" id="PF00582">
    <property type="entry name" value="Usp"/>
    <property type="match status" value="1"/>
</dbReference>
<organism evidence="3 4">
    <name type="scientific">Aquimarina celericrescens</name>
    <dbReference type="NCBI Taxonomy" id="1964542"/>
    <lineage>
        <taxon>Bacteria</taxon>
        <taxon>Pseudomonadati</taxon>
        <taxon>Bacteroidota</taxon>
        <taxon>Flavobacteriia</taxon>
        <taxon>Flavobacteriales</taxon>
        <taxon>Flavobacteriaceae</taxon>
        <taxon>Aquimarina</taxon>
    </lineage>
</organism>
<gene>
    <name evidence="3" type="ORF">ACFSJT_00400</name>
</gene>
<dbReference type="PANTHER" id="PTHR46268">
    <property type="entry name" value="STRESS RESPONSE PROTEIN NHAX"/>
    <property type="match status" value="1"/>
</dbReference>